<accession>A0A0R3SZZ2</accession>
<evidence type="ECO:0000313" key="2">
    <source>
        <dbReference type="Proteomes" id="UP000278807"/>
    </source>
</evidence>
<name>A0A0R3SZZ2_RODNA</name>
<dbReference type="AlphaFoldDB" id="A0A0R3SZZ2"/>
<dbReference type="WBParaSite" id="HNAJ_0000009001-mRNA-1">
    <property type="protein sequence ID" value="HNAJ_0000009001-mRNA-1"/>
    <property type="gene ID" value="HNAJ_0000009001"/>
</dbReference>
<gene>
    <name evidence="1" type="ORF">HNAJ_LOCUS91</name>
</gene>
<protein>
    <submittedName>
        <fullName evidence="3">Meiotic kinetochore factor</fullName>
    </submittedName>
</protein>
<dbReference type="EMBL" id="UZAE01000019">
    <property type="protein sequence ID" value="VDN95950.1"/>
    <property type="molecule type" value="Genomic_DNA"/>
</dbReference>
<proteinExistence type="predicted"/>
<evidence type="ECO:0000313" key="3">
    <source>
        <dbReference type="WBParaSite" id="HNAJ_0000009001-mRNA-1"/>
    </source>
</evidence>
<organism evidence="3">
    <name type="scientific">Rodentolepis nana</name>
    <name type="common">Dwarf tapeworm</name>
    <name type="synonym">Hymenolepis nana</name>
    <dbReference type="NCBI Taxonomy" id="102285"/>
    <lineage>
        <taxon>Eukaryota</taxon>
        <taxon>Metazoa</taxon>
        <taxon>Spiralia</taxon>
        <taxon>Lophotrochozoa</taxon>
        <taxon>Platyhelminthes</taxon>
        <taxon>Cestoda</taxon>
        <taxon>Eucestoda</taxon>
        <taxon>Cyclophyllidea</taxon>
        <taxon>Hymenolepididae</taxon>
        <taxon>Rodentolepis</taxon>
    </lineage>
</organism>
<dbReference type="Proteomes" id="UP000278807">
    <property type="component" value="Unassembled WGS sequence"/>
</dbReference>
<reference evidence="1 2" key="2">
    <citation type="submission" date="2018-11" db="EMBL/GenBank/DDBJ databases">
        <authorList>
            <consortium name="Pathogen Informatics"/>
        </authorList>
    </citation>
    <scope>NUCLEOTIDE SEQUENCE [LARGE SCALE GENOMIC DNA]</scope>
</reference>
<keyword evidence="2" id="KW-1185">Reference proteome</keyword>
<reference evidence="3" key="1">
    <citation type="submission" date="2017-02" db="UniProtKB">
        <authorList>
            <consortium name="WormBaseParasite"/>
        </authorList>
    </citation>
    <scope>IDENTIFICATION</scope>
</reference>
<evidence type="ECO:0000313" key="1">
    <source>
        <dbReference type="EMBL" id="VDN95950.1"/>
    </source>
</evidence>
<sequence length="294" mass="33251">MDATDLFKNRKRVKRGTQCLFDSLPKGIKESELPAATNHRQTVQDRTCQCETSNALDYEASYYSSKHTLNQSARTTQLAYEINNSENASSSLFSEVSDLNDLLEFSSISLPNLTKSHLDLQSCLPRWKSALNLHEFQNFPKMNQSFESSDRIISTDSLDNLLSSAVKQTDKMSQRFDYTSANELFVPEFIPLPTIKSPVSISSTEVEKICGKEKNLAKSASLVNLFNARSYLQDRKRPSYYHVNQPTEEEHVKQMEEFVDVKSDVEQDVLTIVTSLGSSPTSIVPKEDEIIIPM</sequence>